<evidence type="ECO:0000313" key="2">
    <source>
        <dbReference type="EnsemblPlants" id="OPUNC04G10450.1"/>
    </source>
</evidence>
<feature type="region of interest" description="Disordered" evidence="1">
    <location>
        <begin position="83"/>
        <end position="103"/>
    </location>
</feature>
<evidence type="ECO:0000256" key="1">
    <source>
        <dbReference type="SAM" id="MobiDB-lite"/>
    </source>
</evidence>
<dbReference type="AlphaFoldDB" id="A0A0E0KQJ1"/>
<dbReference type="Proteomes" id="UP000026962">
    <property type="component" value="Chromosome 4"/>
</dbReference>
<proteinExistence type="predicted"/>
<accession>A0A0E0KQJ1</accession>
<sequence length="103" mass="11554">MILANYSRQKRLFYASAINTQILQSRKRKSHEALGRERRNLLGRGDAPGRCRWRGFSFGLNPLGLRRSSASWARRGRRNAAAAVLDGDDQNHGGGDEGSLSQW</sequence>
<dbReference type="EnsemblPlants" id="OPUNC04G10450.1">
    <property type="protein sequence ID" value="OPUNC04G10450.1"/>
    <property type="gene ID" value="OPUNC04G10450"/>
</dbReference>
<protein>
    <submittedName>
        <fullName evidence="2">Uncharacterized protein</fullName>
    </submittedName>
</protein>
<reference evidence="2" key="2">
    <citation type="submission" date="2018-05" db="EMBL/GenBank/DDBJ databases">
        <title>OpunRS2 (Oryza punctata Reference Sequence Version 2).</title>
        <authorList>
            <person name="Zhang J."/>
            <person name="Kudrna D."/>
            <person name="Lee S."/>
            <person name="Talag J."/>
            <person name="Welchert J."/>
            <person name="Wing R.A."/>
        </authorList>
    </citation>
    <scope>NUCLEOTIDE SEQUENCE [LARGE SCALE GENOMIC DNA]</scope>
</reference>
<evidence type="ECO:0000313" key="3">
    <source>
        <dbReference type="Proteomes" id="UP000026962"/>
    </source>
</evidence>
<dbReference type="Gramene" id="OPUNC04G10450.1">
    <property type="protein sequence ID" value="OPUNC04G10450.1"/>
    <property type="gene ID" value="OPUNC04G10450"/>
</dbReference>
<dbReference type="HOGENOM" id="CLU_2268161_0_0_1"/>
<reference evidence="2" key="1">
    <citation type="submission" date="2015-04" db="UniProtKB">
        <authorList>
            <consortium name="EnsemblPlants"/>
        </authorList>
    </citation>
    <scope>IDENTIFICATION</scope>
</reference>
<keyword evidence="3" id="KW-1185">Reference proteome</keyword>
<organism evidence="2">
    <name type="scientific">Oryza punctata</name>
    <name type="common">Red rice</name>
    <dbReference type="NCBI Taxonomy" id="4537"/>
    <lineage>
        <taxon>Eukaryota</taxon>
        <taxon>Viridiplantae</taxon>
        <taxon>Streptophyta</taxon>
        <taxon>Embryophyta</taxon>
        <taxon>Tracheophyta</taxon>
        <taxon>Spermatophyta</taxon>
        <taxon>Magnoliopsida</taxon>
        <taxon>Liliopsida</taxon>
        <taxon>Poales</taxon>
        <taxon>Poaceae</taxon>
        <taxon>BOP clade</taxon>
        <taxon>Oryzoideae</taxon>
        <taxon>Oryzeae</taxon>
        <taxon>Oryzinae</taxon>
        <taxon>Oryza</taxon>
    </lineage>
</organism>
<name>A0A0E0KQJ1_ORYPU</name>